<keyword evidence="5 8" id="KW-0378">Hydrolase</keyword>
<evidence type="ECO:0000256" key="4">
    <source>
        <dbReference type="ARBA" id="ARBA00022729"/>
    </source>
</evidence>
<keyword evidence="6 8" id="KW-0326">Glycosidase</keyword>
<dbReference type="GO" id="GO:0004560">
    <property type="term" value="F:alpha-L-fucosidase activity"/>
    <property type="evidence" value="ECO:0007669"/>
    <property type="project" value="UniProtKB-EC"/>
</dbReference>
<dbReference type="Gene3D" id="3.20.20.80">
    <property type="entry name" value="Glycosidases"/>
    <property type="match status" value="1"/>
</dbReference>
<dbReference type="InterPro" id="IPR017853">
    <property type="entry name" value="GH"/>
</dbReference>
<dbReference type="PRINTS" id="PR00741">
    <property type="entry name" value="GLHYDRLASE29"/>
</dbReference>
<evidence type="ECO:0000313" key="9">
    <source>
        <dbReference type="Proteomes" id="UP001241603"/>
    </source>
</evidence>
<name>A0ABU0H0P5_9HYPH</name>
<dbReference type="Proteomes" id="UP001241603">
    <property type="component" value="Unassembled WGS sequence"/>
</dbReference>
<dbReference type="Pfam" id="PF01120">
    <property type="entry name" value="Alpha_L_fucos"/>
    <property type="match status" value="1"/>
</dbReference>
<dbReference type="InterPro" id="IPR057739">
    <property type="entry name" value="Glyco_hydro_29_N"/>
</dbReference>
<reference evidence="8 9" key="1">
    <citation type="submission" date="2023-07" db="EMBL/GenBank/DDBJ databases">
        <title>Genomic Encyclopedia of Type Strains, Phase IV (KMG-IV): sequencing the most valuable type-strain genomes for metagenomic binning, comparative biology and taxonomic classification.</title>
        <authorList>
            <person name="Goeker M."/>
        </authorList>
    </citation>
    <scope>NUCLEOTIDE SEQUENCE [LARGE SCALE GENOMIC DNA]</scope>
    <source>
        <strain evidence="8 9">B6-8</strain>
    </source>
</reference>
<proteinExistence type="inferred from homology"/>
<dbReference type="PANTHER" id="PTHR10030:SF37">
    <property type="entry name" value="ALPHA-L-FUCOSIDASE-RELATED"/>
    <property type="match status" value="1"/>
</dbReference>
<sequence length="438" mass="50171">MNAPVPDSLFLPPEKKAWFLHDRFGMFIHWGLYSLAARHEWVKSREEISNVDYQKYFDHFDPDLYDAREWARRAKAAGMKYVVLTAKHHEGFCLWDSKVTDYKATNTPGGRDLVAEYVAAFRAEGLKIGFYYSLIDWHHPDFKADIFHPERNRDPDAFNKGRDVTRYAAYMRDQVRELLTGYGKIDVIWFDFSYPDRPYNGLAGKGREDWQSEELLRLVRELQPDIIVNNRLDLINATGELPDVTTPEQYVPQSWPVIHGEKATWEGCHTFSGSWGYYRDEESWKSPEQLVQILVDAVALGGNLLMNVGPTARGTFDHRAIAALDVYGEWLRLHGRAIYGAGASDYVAPKDCRLTQRGNRLYVHVFNWPFAHLHIPGLGGKVAYAQLLHDASEVRWIDPHAPVDSNVGVRIAADTLTLELPVKKPNVTVPVIELFLKD</sequence>
<accession>A0ABU0H0P5</accession>
<feature type="domain" description="Glycoside hydrolase family 29 N-terminal" evidence="7">
    <location>
        <begin position="16"/>
        <end position="335"/>
    </location>
</feature>
<dbReference type="InterPro" id="IPR000933">
    <property type="entry name" value="Glyco_hydro_29"/>
</dbReference>
<evidence type="ECO:0000256" key="3">
    <source>
        <dbReference type="ARBA" id="ARBA00012662"/>
    </source>
</evidence>
<organism evidence="8 9">
    <name type="scientific">Kaistia dalseonensis</name>
    <dbReference type="NCBI Taxonomy" id="410840"/>
    <lineage>
        <taxon>Bacteria</taxon>
        <taxon>Pseudomonadati</taxon>
        <taxon>Pseudomonadota</taxon>
        <taxon>Alphaproteobacteria</taxon>
        <taxon>Hyphomicrobiales</taxon>
        <taxon>Kaistiaceae</taxon>
        <taxon>Kaistia</taxon>
    </lineage>
</organism>
<evidence type="ECO:0000313" key="8">
    <source>
        <dbReference type="EMBL" id="MDQ0435877.1"/>
    </source>
</evidence>
<dbReference type="RefSeq" id="WP_266346834.1">
    <property type="nucleotide sequence ID" value="NZ_JAPKNG010000001.1"/>
</dbReference>
<protein>
    <recommendedName>
        <fullName evidence="3">alpha-L-fucosidase</fullName>
        <ecNumber evidence="3">3.2.1.51</ecNumber>
    </recommendedName>
</protein>
<evidence type="ECO:0000256" key="1">
    <source>
        <dbReference type="ARBA" id="ARBA00004071"/>
    </source>
</evidence>
<comment type="similarity">
    <text evidence="2">Belongs to the glycosyl hydrolase 29 family.</text>
</comment>
<comment type="function">
    <text evidence="1">Alpha-L-fucosidase is responsible for hydrolyzing the alpha-1,6-linked fucose joined to the reducing-end N-acetylglucosamine of the carbohydrate moieties of glycoproteins.</text>
</comment>
<evidence type="ECO:0000256" key="5">
    <source>
        <dbReference type="ARBA" id="ARBA00022801"/>
    </source>
</evidence>
<evidence type="ECO:0000259" key="7">
    <source>
        <dbReference type="Pfam" id="PF01120"/>
    </source>
</evidence>
<comment type="caution">
    <text evidence="8">The sequence shown here is derived from an EMBL/GenBank/DDBJ whole genome shotgun (WGS) entry which is preliminary data.</text>
</comment>
<dbReference type="PIRSF" id="PIRSF001092">
    <property type="entry name" value="Alpha-L-fucosidase"/>
    <property type="match status" value="1"/>
</dbReference>
<evidence type="ECO:0000256" key="6">
    <source>
        <dbReference type="ARBA" id="ARBA00023295"/>
    </source>
</evidence>
<keyword evidence="9" id="KW-1185">Reference proteome</keyword>
<dbReference type="InterPro" id="IPR016286">
    <property type="entry name" value="FUC_metazoa-typ"/>
</dbReference>
<dbReference type="EMBL" id="JAUSVO010000001">
    <property type="protein sequence ID" value="MDQ0435877.1"/>
    <property type="molecule type" value="Genomic_DNA"/>
</dbReference>
<dbReference type="SMART" id="SM00812">
    <property type="entry name" value="Alpha_L_fucos"/>
    <property type="match status" value="1"/>
</dbReference>
<gene>
    <name evidence="8" type="ORF">QO014_000247</name>
</gene>
<dbReference type="PANTHER" id="PTHR10030">
    <property type="entry name" value="ALPHA-L-FUCOSIDASE"/>
    <property type="match status" value="1"/>
</dbReference>
<dbReference type="SUPFAM" id="SSF51445">
    <property type="entry name" value="(Trans)glycosidases"/>
    <property type="match status" value="1"/>
</dbReference>
<evidence type="ECO:0000256" key="2">
    <source>
        <dbReference type="ARBA" id="ARBA00007951"/>
    </source>
</evidence>
<keyword evidence="4" id="KW-0732">Signal</keyword>
<dbReference type="EC" id="3.2.1.51" evidence="3"/>